<organism evidence="2 3">
    <name type="scientific">Larkinella bovis</name>
    <dbReference type="NCBI Taxonomy" id="683041"/>
    <lineage>
        <taxon>Bacteria</taxon>
        <taxon>Pseudomonadati</taxon>
        <taxon>Bacteroidota</taxon>
        <taxon>Cytophagia</taxon>
        <taxon>Cytophagales</taxon>
        <taxon>Spirosomataceae</taxon>
        <taxon>Larkinella</taxon>
    </lineage>
</organism>
<evidence type="ECO:0000256" key="1">
    <source>
        <dbReference type="SAM" id="SignalP"/>
    </source>
</evidence>
<feature type="signal peptide" evidence="1">
    <location>
        <begin position="1"/>
        <end position="27"/>
    </location>
</feature>
<evidence type="ECO:0000313" key="2">
    <source>
        <dbReference type="EMBL" id="MFC5409306.1"/>
    </source>
</evidence>
<evidence type="ECO:0000313" key="3">
    <source>
        <dbReference type="Proteomes" id="UP001596106"/>
    </source>
</evidence>
<protein>
    <recommendedName>
        <fullName evidence="4">Secretion system C-terminal sorting domain-containing protein</fullName>
    </recommendedName>
</protein>
<feature type="chain" id="PRO_5045377996" description="Secretion system C-terminal sorting domain-containing protein" evidence="1">
    <location>
        <begin position="28"/>
        <end position="139"/>
    </location>
</feature>
<reference evidence="3" key="1">
    <citation type="journal article" date="2019" name="Int. J. Syst. Evol. Microbiol.">
        <title>The Global Catalogue of Microorganisms (GCM) 10K type strain sequencing project: providing services to taxonomists for standard genome sequencing and annotation.</title>
        <authorList>
            <consortium name="The Broad Institute Genomics Platform"/>
            <consortium name="The Broad Institute Genome Sequencing Center for Infectious Disease"/>
            <person name="Wu L."/>
            <person name="Ma J."/>
        </authorList>
    </citation>
    <scope>NUCLEOTIDE SEQUENCE [LARGE SCALE GENOMIC DNA]</scope>
    <source>
        <strain evidence="3">CCUG 55250</strain>
    </source>
</reference>
<proteinExistence type="predicted"/>
<name>A0ABW0IAE3_9BACT</name>
<comment type="caution">
    <text evidence="2">The sequence shown here is derived from an EMBL/GenBank/DDBJ whole genome shotgun (WGS) entry which is preliminary data.</text>
</comment>
<keyword evidence="3" id="KW-1185">Reference proteome</keyword>
<dbReference type="RefSeq" id="WP_379843047.1">
    <property type="nucleotide sequence ID" value="NZ_JBHSMA010000002.1"/>
</dbReference>
<dbReference type="Proteomes" id="UP001596106">
    <property type="component" value="Unassembled WGS sequence"/>
</dbReference>
<sequence>MKITTQQIVSTILVSLFLTAATPRVQATDTETGNAAAQSFEVGMYVGISKKLNLAVLVRGTKPVMISLKDSNNRELFRTLRKRSETSHRLRFNFENSVSGVYHIEVSDGQQTVVREVEVVETAPVEAQRYIVYNPSVAR</sequence>
<dbReference type="EMBL" id="JBHSMA010000002">
    <property type="protein sequence ID" value="MFC5409306.1"/>
    <property type="molecule type" value="Genomic_DNA"/>
</dbReference>
<gene>
    <name evidence="2" type="ORF">ACFPMF_08320</name>
</gene>
<keyword evidence="1" id="KW-0732">Signal</keyword>
<accession>A0ABW0IAE3</accession>
<evidence type="ECO:0008006" key="4">
    <source>
        <dbReference type="Google" id="ProtNLM"/>
    </source>
</evidence>